<evidence type="ECO:0000259" key="5">
    <source>
        <dbReference type="Pfam" id="PF21557"/>
    </source>
</evidence>
<dbReference type="InterPro" id="IPR008928">
    <property type="entry name" value="6-hairpin_glycosidase_sf"/>
</dbReference>
<dbReference type="InterPro" id="IPR035396">
    <property type="entry name" value="Bac_rhamnosid6H"/>
</dbReference>
<dbReference type="Pfam" id="PF17389">
    <property type="entry name" value="Bac_rhamnosid6H"/>
    <property type="match status" value="1"/>
</dbReference>
<name>A0ABY5SGH8_9BACL</name>
<dbReference type="GO" id="GO:0016787">
    <property type="term" value="F:hydrolase activity"/>
    <property type="evidence" value="ECO:0007669"/>
    <property type="project" value="UniProtKB-KW"/>
</dbReference>
<keyword evidence="7" id="KW-1185">Reference proteome</keyword>
<dbReference type="Proteomes" id="UP001057877">
    <property type="component" value="Chromosome"/>
</dbReference>
<evidence type="ECO:0000313" key="7">
    <source>
        <dbReference type="Proteomes" id="UP001057877"/>
    </source>
</evidence>
<dbReference type="SUPFAM" id="SSF48208">
    <property type="entry name" value="Six-hairpin glycosidases"/>
    <property type="match status" value="1"/>
</dbReference>
<dbReference type="Gene3D" id="1.50.10.10">
    <property type="match status" value="1"/>
</dbReference>
<dbReference type="Gene3D" id="2.60.420.10">
    <property type="entry name" value="Maltose phosphorylase, domain 3"/>
    <property type="match status" value="1"/>
</dbReference>
<dbReference type="InterPro" id="IPR008902">
    <property type="entry name" value="Rhamnosid_concanavalin"/>
</dbReference>
<accession>A0ABY5SGH8</accession>
<dbReference type="RefSeq" id="WP_258388727.1">
    <property type="nucleotide sequence ID" value="NZ_CP091430.1"/>
</dbReference>
<dbReference type="InterPro" id="IPR048653">
    <property type="entry name" value="RhaB_D2"/>
</dbReference>
<proteinExistence type="predicted"/>
<dbReference type="EMBL" id="CP091430">
    <property type="protein sequence ID" value="UVI32678.1"/>
    <property type="molecule type" value="Genomic_DNA"/>
</dbReference>
<dbReference type="PANTHER" id="PTHR34987">
    <property type="entry name" value="C, PUTATIVE (AFU_ORTHOLOGUE AFUA_3G02880)-RELATED"/>
    <property type="match status" value="1"/>
</dbReference>
<evidence type="ECO:0000313" key="6">
    <source>
        <dbReference type="EMBL" id="UVI32678.1"/>
    </source>
</evidence>
<feature type="domain" description="Alpha-L-rhamnosidase concanavalin-like" evidence="1">
    <location>
        <begin position="444"/>
        <end position="521"/>
    </location>
</feature>
<dbReference type="InterPro" id="IPR035398">
    <property type="entry name" value="Bac_rhamnosid_C"/>
</dbReference>
<gene>
    <name evidence="6" type="ORF">L1F29_13000</name>
</gene>
<dbReference type="InterPro" id="IPR012341">
    <property type="entry name" value="6hp_glycosidase-like_sf"/>
</dbReference>
<organism evidence="6 7">
    <name type="scientific">Paenibacillus spongiae</name>
    <dbReference type="NCBI Taxonomy" id="2909671"/>
    <lineage>
        <taxon>Bacteria</taxon>
        <taxon>Bacillati</taxon>
        <taxon>Bacillota</taxon>
        <taxon>Bacilli</taxon>
        <taxon>Bacillales</taxon>
        <taxon>Paenibacillaceae</taxon>
        <taxon>Paenibacillus</taxon>
    </lineage>
</organism>
<dbReference type="Pfam" id="PF08531">
    <property type="entry name" value="Bac_rhamnosid_N"/>
    <property type="match status" value="1"/>
</dbReference>
<evidence type="ECO:0000259" key="3">
    <source>
        <dbReference type="Pfam" id="PF17389"/>
    </source>
</evidence>
<dbReference type="Gene3D" id="2.60.120.260">
    <property type="entry name" value="Galactose-binding domain-like"/>
    <property type="match status" value="3"/>
</dbReference>
<reference evidence="6" key="1">
    <citation type="submission" date="2022-01" db="EMBL/GenBank/DDBJ databases">
        <title>Paenibacillus spongiae sp. nov., isolated from marine sponge.</title>
        <authorList>
            <person name="Li Z."/>
            <person name="Zhang M."/>
        </authorList>
    </citation>
    <scope>NUCLEOTIDE SEQUENCE</scope>
    <source>
        <strain evidence="6">PHS-Z3</strain>
    </source>
</reference>
<evidence type="ECO:0000259" key="4">
    <source>
        <dbReference type="Pfam" id="PF17390"/>
    </source>
</evidence>
<sequence>MERQWMADWIWAGQVESPRNEWRWFRQTFDIPKELKELEDTQLRITADSRYVLYVNGTQVGRGPVRSWPAEQFYDTYDIGHLLKAGQKNAIAVLVMHFGVSNFYYLRGRGGLIAELTVDDKDAGRKLLAATDATWKTKKPEGQYTGSPRMSCQQGFAEVIDAAKWDTDWVQTHYDDSDWAHADAIGAVGTGPWKSLVPRDIPFLTEEKIYPSRIQSIRKVKAPSWTAAIDIRAAFMPDTANHANMVNYSGYIATKLILEEAAAVSIGFPGGGRLSNVWVDGVKCEQWYGVLPERYCDLELEAGEHFMLVDITAKDHGGSYHIAINSKAKFELVSPLAGVLPGEPPIAMIGPFHETVEIGYIEKPPLNMQQPDYLAAAGISNEEELQSFSAWTKPLSAEFYCEHDVFGASVWQPEASKGSVTLDLILGITASPEPAVIPLAQGYDTELLIDFGKEWSGFIGFELEADAGTVIDLYGVEYVRDDWRQHTYGLDNTIGYVSKGGRQQYLSPVRRGFRYLILTVRGAVKPVKLYEVYVNQSNYPVTEAGSFQSSDPLLNQIWDISRHTTRLCMEDTFVDCPAYEQVFWVGDSRNEALVNYYVFGSLDIVKRCLNLVPGSNDMTPLYLDQVPSAWNSVIPNWTFFWAIACEEYVEHTGDKQFAASIWPAVRHTLLHYLQKLDGSGLLNMKGWNLLDWAPIDQPDDGIVTHQNMFLCKALLKAADLAKTAGVAEEAAEFTKAAQSLKEAINLHLWDDKRQAYLDCIHADGRRSDNFSMQTQVVASLCEVVEGERKERLDSYLLNPPAGFVQIGSPFMSFFYYEALVHSGHFEHMLTDIRKNYGFMIEHDATTCWEMYANFSENRANSDLLSRSHCHAWSAAPGYFLGTSVLGVTRTGEGWSHAAVKPQPCGLSWARGRVPLPQGGLIEVSWRVDGNAMKLDVSAPHDVELDIQLPEGMTGEISVVRTEAGNIAAW</sequence>
<dbReference type="InterPro" id="IPR013737">
    <property type="entry name" value="Bac_rhamnosid_N"/>
</dbReference>
<feature type="domain" description="Bacterial alpha-L-rhamnosidase N-terminal" evidence="2">
    <location>
        <begin position="36"/>
        <end position="184"/>
    </location>
</feature>
<evidence type="ECO:0000259" key="1">
    <source>
        <dbReference type="Pfam" id="PF05592"/>
    </source>
</evidence>
<keyword evidence="6" id="KW-0378">Hydrolase</keyword>
<dbReference type="SUPFAM" id="SSF49785">
    <property type="entry name" value="Galactose-binding domain-like"/>
    <property type="match status" value="1"/>
</dbReference>
<dbReference type="PANTHER" id="PTHR34987:SF2">
    <property type="entry name" value="B, PUTATIVE (AFU_ORTHOLOGUE AFUA_7G05040)-RELATED"/>
    <property type="match status" value="1"/>
</dbReference>
<feature type="domain" description="Alpha-L-rhamnosidase six-hairpin glycosidase" evidence="3">
    <location>
        <begin position="543"/>
        <end position="884"/>
    </location>
</feature>
<dbReference type="Pfam" id="PF17390">
    <property type="entry name" value="Bac_rhamnosid_C"/>
    <property type="match status" value="1"/>
</dbReference>
<dbReference type="InterPro" id="IPR008979">
    <property type="entry name" value="Galactose-bd-like_sf"/>
</dbReference>
<evidence type="ECO:0000259" key="2">
    <source>
        <dbReference type="Pfam" id="PF08531"/>
    </source>
</evidence>
<feature type="domain" description="Alpha-L-rhamnosidase C-terminal" evidence="4">
    <location>
        <begin position="886"/>
        <end position="959"/>
    </location>
</feature>
<feature type="domain" description="Alpha-L-rhamnosidase" evidence="5">
    <location>
        <begin position="225"/>
        <end position="396"/>
    </location>
</feature>
<dbReference type="Pfam" id="PF05592">
    <property type="entry name" value="Bac_rhamnosid"/>
    <property type="match status" value="1"/>
</dbReference>
<protein>
    <submittedName>
        <fullName evidence="6">Glycoside hydrolase family 78 protein</fullName>
    </submittedName>
</protein>
<dbReference type="Pfam" id="PF21557">
    <property type="entry name" value="RhaB_D2"/>
    <property type="match status" value="1"/>
</dbReference>